<gene>
    <name evidence="1" type="ORF">P1J78_14775</name>
</gene>
<keyword evidence="2" id="KW-1185">Reference proteome</keyword>
<organism evidence="1 2">
    <name type="scientific">Psychromarinibacter sediminicola</name>
    <dbReference type="NCBI Taxonomy" id="3033385"/>
    <lineage>
        <taxon>Bacteria</taxon>
        <taxon>Pseudomonadati</taxon>
        <taxon>Pseudomonadota</taxon>
        <taxon>Alphaproteobacteria</taxon>
        <taxon>Rhodobacterales</taxon>
        <taxon>Paracoccaceae</taxon>
        <taxon>Psychromarinibacter</taxon>
    </lineage>
</organism>
<dbReference type="RefSeq" id="WP_275568143.1">
    <property type="nucleotide sequence ID" value="NZ_JARGYC010000039.1"/>
</dbReference>
<comment type="caution">
    <text evidence="1">The sequence shown here is derived from an EMBL/GenBank/DDBJ whole genome shotgun (WGS) entry which is preliminary data.</text>
</comment>
<sequence length="101" mass="11472">MNETLMDRGVFPTAKASRYLQQLCKHFAHKRDVTYDAQSGEVALPVGPARMQATESELVVEVQADDDESLARARTIIDSHLERFAFREEFKQMDWSGPVSL</sequence>
<proteinExistence type="predicted"/>
<evidence type="ECO:0000313" key="2">
    <source>
        <dbReference type="Proteomes" id="UP001220964"/>
    </source>
</evidence>
<dbReference type="Gene3D" id="3.30.310.50">
    <property type="entry name" value="Alpha-D-phosphohexomutase, C-terminal domain"/>
    <property type="match status" value="1"/>
</dbReference>
<accession>A0AAE3NU05</accession>
<protein>
    <submittedName>
        <fullName evidence="1">DUF2218 domain-containing protein</fullName>
    </submittedName>
</protein>
<dbReference type="EMBL" id="JARGYC010000039">
    <property type="protein sequence ID" value="MDF0602006.1"/>
    <property type="molecule type" value="Genomic_DNA"/>
</dbReference>
<dbReference type="PIRSF" id="PIRSF028291">
    <property type="entry name" value="UCP028291"/>
    <property type="match status" value="1"/>
</dbReference>
<evidence type="ECO:0000313" key="1">
    <source>
        <dbReference type="EMBL" id="MDF0602006.1"/>
    </source>
</evidence>
<dbReference type="Proteomes" id="UP001220964">
    <property type="component" value="Unassembled WGS sequence"/>
</dbReference>
<name>A0AAE3NU05_9RHOB</name>
<dbReference type="InterPro" id="IPR014543">
    <property type="entry name" value="UCP028291"/>
</dbReference>
<reference evidence="1" key="1">
    <citation type="submission" date="2023-03" db="EMBL/GenBank/DDBJ databases">
        <title>Multiphase analysis and comparison of six strains from genera Psychromarinibacter, Lutimaribacter, and Maritimibacter, including a novel species: Psychromarinibacter sediminicola sp. nov.</title>
        <authorList>
            <person name="Wang Y.-H."/>
            <person name="Ye M.-Q."/>
            <person name="Du Z.-J."/>
        </authorList>
    </citation>
    <scope>NUCLEOTIDE SEQUENCE</scope>
    <source>
        <strain evidence="1">C21-152</strain>
    </source>
</reference>
<dbReference type="AlphaFoldDB" id="A0AAE3NU05"/>
<dbReference type="Pfam" id="PF09981">
    <property type="entry name" value="DUF2218"/>
    <property type="match status" value="1"/>
</dbReference>